<feature type="region of interest" description="Disordered" evidence="1">
    <location>
        <begin position="52"/>
        <end position="111"/>
    </location>
</feature>
<sequence>MHPYDPFSRSRPPQQIPGMRPSQDPGAATTGRSATPIYDALYAEYRRAFRALPGDRTGEEEGPAPGHGSSSWSRAAASPGQWERVARQPYRPRGALPALPPGTRGARPHDH</sequence>
<evidence type="ECO:0000313" key="3">
    <source>
        <dbReference type="Proteomes" id="UP001596241"/>
    </source>
</evidence>
<organism evidence="2 3">
    <name type="scientific">Streptomyces ramulosus</name>
    <dbReference type="NCBI Taxonomy" id="47762"/>
    <lineage>
        <taxon>Bacteria</taxon>
        <taxon>Bacillati</taxon>
        <taxon>Actinomycetota</taxon>
        <taxon>Actinomycetes</taxon>
        <taxon>Kitasatosporales</taxon>
        <taxon>Streptomycetaceae</taxon>
        <taxon>Streptomyces</taxon>
    </lineage>
</organism>
<name>A0ABW1FTJ4_9ACTN</name>
<gene>
    <name evidence="2" type="ORF">ACFP3M_27675</name>
</gene>
<keyword evidence="3" id="KW-1185">Reference proteome</keyword>
<reference evidence="3" key="1">
    <citation type="journal article" date="2019" name="Int. J. Syst. Evol. Microbiol.">
        <title>The Global Catalogue of Microorganisms (GCM) 10K type strain sequencing project: providing services to taxonomists for standard genome sequencing and annotation.</title>
        <authorList>
            <consortium name="The Broad Institute Genomics Platform"/>
            <consortium name="The Broad Institute Genome Sequencing Center for Infectious Disease"/>
            <person name="Wu L."/>
            <person name="Ma J."/>
        </authorList>
    </citation>
    <scope>NUCLEOTIDE SEQUENCE [LARGE SCALE GENOMIC DNA]</scope>
    <source>
        <strain evidence="3">CGMCC 1.15809</strain>
    </source>
</reference>
<protein>
    <submittedName>
        <fullName evidence="2">Uncharacterized protein</fullName>
    </submittedName>
</protein>
<evidence type="ECO:0000313" key="2">
    <source>
        <dbReference type="EMBL" id="MFC5896584.1"/>
    </source>
</evidence>
<comment type="caution">
    <text evidence="2">The sequence shown here is derived from an EMBL/GenBank/DDBJ whole genome shotgun (WGS) entry which is preliminary data.</text>
</comment>
<feature type="region of interest" description="Disordered" evidence="1">
    <location>
        <begin position="1"/>
        <end position="35"/>
    </location>
</feature>
<proteinExistence type="predicted"/>
<dbReference type="EMBL" id="JBHSPW010000015">
    <property type="protein sequence ID" value="MFC5896584.1"/>
    <property type="molecule type" value="Genomic_DNA"/>
</dbReference>
<evidence type="ECO:0000256" key="1">
    <source>
        <dbReference type="SAM" id="MobiDB-lite"/>
    </source>
</evidence>
<dbReference type="RefSeq" id="WP_345093453.1">
    <property type="nucleotide sequence ID" value="NZ_BAAAWG010000025.1"/>
</dbReference>
<accession>A0ABW1FTJ4</accession>
<dbReference type="Proteomes" id="UP001596241">
    <property type="component" value="Unassembled WGS sequence"/>
</dbReference>